<reference evidence="1 2" key="1">
    <citation type="journal article" date="2024" name="Curr. Microbiol.">
        <title>Luteibacter sahnii sp. nov., A Novel Yellow-Colored Xanthomonadin Pigment Producing Probiotic Bacterium from Healthy Rice Seed Microbiome.</title>
        <authorList>
            <person name="Jaiswal G."/>
            <person name="Rana R."/>
            <person name="Nayak P.K."/>
            <person name="Chouhan R."/>
            <person name="Gandhi S.G."/>
            <person name="Patel H.K."/>
            <person name="Patil P.B."/>
        </authorList>
    </citation>
    <scope>NUCLEOTIDE SEQUENCE [LARGE SCALE GENOMIC DNA]</scope>
    <source>
        <strain evidence="1 2">PPL201</strain>
    </source>
</reference>
<keyword evidence="2" id="KW-1185">Reference proteome</keyword>
<proteinExistence type="predicted"/>
<gene>
    <name evidence="1" type="ORF">P3W24_03480</name>
</gene>
<accession>A0ABT6B7H3</accession>
<dbReference type="RefSeq" id="WP_320550548.1">
    <property type="nucleotide sequence ID" value="NZ_JAQLOK010000002.1"/>
</dbReference>
<evidence type="ECO:0000313" key="2">
    <source>
        <dbReference type="Proteomes" id="UP001528850"/>
    </source>
</evidence>
<dbReference type="Proteomes" id="UP001528850">
    <property type="component" value="Unassembled WGS sequence"/>
</dbReference>
<organism evidence="1 2">
    <name type="scientific">Luteibacter sahnii</name>
    <dbReference type="NCBI Taxonomy" id="3021977"/>
    <lineage>
        <taxon>Bacteria</taxon>
        <taxon>Pseudomonadati</taxon>
        <taxon>Pseudomonadota</taxon>
        <taxon>Gammaproteobacteria</taxon>
        <taxon>Lysobacterales</taxon>
        <taxon>Rhodanobacteraceae</taxon>
        <taxon>Luteibacter</taxon>
    </lineage>
</organism>
<dbReference type="EMBL" id="JARJJS010000001">
    <property type="protein sequence ID" value="MDF4024036.1"/>
    <property type="molecule type" value="Genomic_DNA"/>
</dbReference>
<comment type="caution">
    <text evidence="1">The sequence shown here is derived from an EMBL/GenBank/DDBJ whole genome shotgun (WGS) entry which is preliminary data.</text>
</comment>
<sequence length="182" mass="19386">MNHDNAMIRHATRAITVLALGWVAGTHAEAASMCASGDTPVLSCRLARGGKTASICVHMASASASTYFYYAYGKRGTPPEMIYPKAGAKDTLSRTHLMFGGNTGGYAFGFNNGGYRYAMYSVTGTEGMQKGGLVVTRDGRDKPVMDDDCTAGSITETDDTDLIRASSTLPDDPSVHRHLPIH</sequence>
<protein>
    <submittedName>
        <fullName evidence="1">Uncharacterized protein</fullName>
    </submittedName>
</protein>
<evidence type="ECO:0000313" key="1">
    <source>
        <dbReference type="EMBL" id="MDF4024036.1"/>
    </source>
</evidence>
<name>A0ABT6B7H3_9GAMM</name>